<feature type="transmembrane region" description="Helical" evidence="1">
    <location>
        <begin position="176"/>
        <end position="195"/>
    </location>
</feature>
<feature type="domain" description="Putative ER transporter 6TM N-terminal" evidence="3">
    <location>
        <begin position="119"/>
        <end position="283"/>
    </location>
</feature>
<accession>A0A168ISU2</accession>
<dbReference type="PANTHER" id="PTHR37994">
    <property type="entry name" value="ARAE_2_N DOMAIN-CONTAINING PROTEIN-RELATED"/>
    <property type="match status" value="1"/>
</dbReference>
<keyword evidence="1" id="KW-0812">Transmembrane</keyword>
<evidence type="ECO:0000256" key="1">
    <source>
        <dbReference type="SAM" id="Phobius"/>
    </source>
</evidence>
<evidence type="ECO:0000313" key="5">
    <source>
        <dbReference type="Proteomes" id="UP000077051"/>
    </source>
</evidence>
<feature type="transmembrane region" description="Helical" evidence="1">
    <location>
        <begin position="144"/>
        <end position="164"/>
    </location>
</feature>
<dbReference type="OrthoDB" id="2274698at2759"/>
<dbReference type="PANTHER" id="PTHR37994:SF4">
    <property type="entry name" value="ER TRANSPORTER 6TM N-TERMINAL DOMAIN-CONTAINING PROTEIN-RELATED"/>
    <property type="match status" value="1"/>
</dbReference>
<organism evidence="4 5">
    <name type="scientific">Mucor lusitanicus CBS 277.49</name>
    <dbReference type="NCBI Taxonomy" id="747725"/>
    <lineage>
        <taxon>Eukaryota</taxon>
        <taxon>Fungi</taxon>
        <taxon>Fungi incertae sedis</taxon>
        <taxon>Mucoromycota</taxon>
        <taxon>Mucoromycotina</taxon>
        <taxon>Mucoromycetes</taxon>
        <taxon>Mucorales</taxon>
        <taxon>Mucorineae</taxon>
        <taxon>Mucoraceae</taxon>
        <taxon>Mucor</taxon>
    </lineage>
</organism>
<evidence type="ECO:0000313" key="4">
    <source>
        <dbReference type="EMBL" id="OAD00313.1"/>
    </source>
</evidence>
<proteinExistence type="predicted"/>
<keyword evidence="1" id="KW-1133">Transmembrane helix</keyword>
<reference evidence="4 5" key="1">
    <citation type="submission" date="2015-06" db="EMBL/GenBank/DDBJ databases">
        <title>Expansion of signal transduction pathways in fungi by whole-genome duplication.</title>
        <authorList>
            <consortium name="DOE Joint Genome Institute"/>
            <person name="Corrochano L.M."/>
            <person name="Kuo A."/>
            <person name="Marcet-Houben M."/>
            <person name="Polaino S."/>
            <person name="Salamov A."/>
            <person name="Villalobos J.M."/>
            <person name="Alvarez M.I."/>
            <person name="Avalos J."/>
            <person name="Benito E.P."/>
            <person name="Benoit I."/>
            <person name="Burger G."/>
            <person name="Camino L.P."/>
            <person name="Canovas D."/>
            <person name="Cerda-Olmedo E."/>
            <person name="Cheng J.-F."/>
            <person name="Dominguez A."/>
            <person name="Elias M."/>
            <person name="Eslava A.P."/>
            <person name="Glaser F."/>
            <person name="Grimwood J."/>
            <person name="Gutierrez G."/>
            <person name="Heitman J."/>
            <person name="Henrissat B."/>
            <person name="Iturriaga E.A."/>
            <person name="Lang B.F."/>
            <person name="Lavin J.L."/>
            <person name="Lee S."/>
            <person name="Li W."/>
            <person name="Lindquist E."/>
            <person name="Lopez-Garcia S."/>
            <person name="Luque E.M."/>
            <person name="Marcos A.T."/>
            <person name="Martin J."/>
            <person name="Mccluskey K."/>
            <person name="Medina H.R."/>
            <person name="Miralles-Duran A."/>
            <person name="Miyazaki A."/>
            <person name="Munoz-Torres E."/>
            <person name="Oguiza J.A."/>
            <person name="Ohm R."/>
            <person name="Olmedo M."/>
            <person name="Orejas M."/>
            <person name="Ortiz-Castellanos L."/>
            <person name="Pisabarro A.G."/>
            <person name="Rodriguez-Romero J."/>
            <person name="Ruiz-Herrera J."/>
            <person name="Ruiz-Vazquez R."/>
            <person name="Sanz C."/>
            <person name="Schackwitz W."/>
            <person name="Schmutz J."/>
            <person name="Shahriari M."/>
            <person name="Shelest E."/>
            <person name="Silva-Franco F."/>
            <person name="Soanes D."/>
            <person name="Syed K."/>
            <person name="Tagua V.G."/>
            <person name="Talbot N.J."/>
            <person name="Thon M."/>
            <person name="De Vries R.P."/>
            <person name="Wiebenga A."/>
            <person name="Yadav J.S."/>
            <person name="Braun E.L."/>
            <person name="Baker S."/>
            <person name="Garre V."/>
            <person name="Horwitz B."/>
            <person name="Torres-Martinez S."/>
            <person name="Idnurm A."/>
            <person name="Herrera-Estrella A."/>
            <person name="Gabaldon T."/>
            <person name="Grigoriev I.V."/>
        </authorList>
    </citation>
    <scope>NUCLEOTIDE SEQUENCE [LARGE SCALE GENOMIC DNA]</scope>
    <source>
        <strain evidence="4 5">CBS 277.49</strain>
    </source>
</reference>
<keyword evidence="1" id="KW-0472">Membrane</keyword>
<feature type="transmembrane region" description="Helical" evidence="1">
    <location>
        <begin position="604"/>
        <end position="637"/>
    </location>
</feature>
<evidence type="ECO:0000259" key="3">
    <source>
        <dbReference type="Pfam" id="PF10337"/>
    </source>
</evidence>
<dbReference type="Pfam" id="PF10337">
    <property type="entry name" value="ArAE_2_N"/>
    <property type="match status" value="1"/>
</dbReference>
<keyword evidence="5" id="KW-1185">Reference proteome</keyword>
<dbReference type="PRINTS" id="PR02047">
    <property type="entry name" value="BREFELDNASP4"/>
</dbReference>
<feature type="transmembrane region" description="Helical" evidence="1">
    <location>
        <begin position="644"/>
        <end position="662"/>
    </location>
</feature>
<sequence length="950" mass="106378">MSDASTLINKKSDKFMSKIRSKIPPLPQIRTTLKATIATLISLIFVLNNNTRASIGTASTLVTLGTLLYFPVKPIGTHIKIAIQGVLSASIGAAWCLLGNYLANLARNPAVANPIQPASSAVSAVFCTVLIFVIAYVRTKYPQIYFATIFAGMIGSFSLTVNASAPGFQTSITLNFFKPLLFASAISLLVNVLIWPEDSATHYFQVLDQTLQDYCSFYQETTKAFKASQLLDVEKRPSFSKLRSKLQGALIKLVDSQHDAEFIVFYSRLSQSDIRNVTQKVKEMRTPLHGIGVSLLCKNQAAASDDETKDQAPRNTPADVELEKATNDLIEASITALKECSLRVDTFKERPRSLKSTILWPFPRLFVSKPTSTIEYTMSSEKMEPFISAFESASQKWRLENNNKQDMTQQVAYLFQFNLLGFANSIQSIASLIEKLDLTRPQRRKFWFPKMSLRRWLKPSVSNKAQLGGQINSRISIAESSLYGGSSTDDGDFRKEQDSELGLTHGMPQSKFEQENDQEEDAYVCAMNRIDRPCPRDPDVDAPVTLAEKFFSHLSKFFDWIYSMETIFAVKTAAGFIILSIPAYLPQSVGWFTSWGGQWVANTLLMWMIPMAGMFNFTLAFGLLGTLCGGVLSIIVYEIARGNPYGLAVLTFVVMPPFHYIFFTNPAYSFFSVMTQYAYLMIITTGYQTSLAGGDQTNVIEIAAGKRMMYIVLGIVGSFLINLIPRPVTGRVELRKRIARTFYDMSVVYGIIFSDILSNHNNGAPSTTSNQIKAFRQLTVHLQRQLKDEQTYLKLSKLEPPLKGKFPFATYQKLIEKLNNMADLLEGMAYTSRYMDGSWRSGLIHVLNEEKLDYVACLLTIMRQLSATLLAKVPLPPYLISPDDLKEKLSQKLCAVIAMHPEQVQNDTYPSYCAYSVASYIFTQELNEAAACVENLLGVENPQVWLYRNA</sequence>
<dbReference type="STRING" id="747725.A0A168ISU2"/>
<feature type="transmembrane region" description="Helical" evidence="1">
    <location>
        <begin position="668"/>
        <end position="687"/>
    </location>
</feature>
<comment type="caution">
    <text evidence="4">The sequence shown here is derived from an EMBL/GenBank/DDBJ whole genome shotgun (WGS) entry which is preliminary data.</text>
</comment>
<gene>
    <name evidence="4" type="ORF">MUCCIDRAFT_113779</name>
</gene>
<feature type="transmembrane region" description="Helical" evidence="1">
    <location>
        <begin position="560"/>
        <end position="584"/>
    </location>
</feature>
<dbReference type="EMBL" id="AMYB01000007">
    <property type="protein sequence ID" value="OAD00313.1"/>
    <property type="molecule type" value="Genomic_DNA"/>
</dbReference>
<evidence type="ECO:0000259" key="2">
    <source>
        <dbReference type="Pfam" id="PF10334"/>
    </source>
</evidence>
<name>A0A168ISU2_MUCCL</name>
<feature type="transmembrane region" description="Helical" evidence="1">
    <location>
        <begin position="708"/>
        <end position="725"/>
    </location>
</feature>
<dbReference type="Pfam" id="PF10334">
    <property type="entry name" value="BRE4"/>
    <property type="match status" value="1"/>
</dbReference>
<feature type="domain" description="DUF2421" evidence="2">
    <location>
        <begin position="725"/>
        <end position="881"/>
    </location>
</feature>
<dbReference type="Proteomes" id="UP000077051">
    <property type="component" value="Unassembled WGS sequence"/>
</dbReference>
<dbReference type="InterPro" id="IPR018823">
    <property type="entry name" value="ArAE_2_N"/>
</dbReference>
<evidence type="ECO:0008006" key="6">
    <source>
        <dbReference type="Google" id="ProtNLM"/>
    </source>
</evidence>
<feature type="transmembrane region" description="Helical" evidence="1">
    <location>
        <begin position="53"/>
        <end position="70"/>
    </location>
</feature>
<dbReference type="VEuPathDB" id="FungiDB:MUCCIDRAFT_113779"/>
<dbReference type="InterPro" id="IPR018820">
    <property type="entry name" value="BRE4-related_DUF2421"/>
</dbReference>
<protein>
    <recommendedName>
        <fullName evidence="6">DUF2421 domain-containing protein</fullName>
    </recommendedName>
</protein>
<feature type="transmembrane region" description="Helical" evidence="1">
    <location>
        <begin position="82"/>
        <end position="103"/>
    </location>
</feature>
<dbReference type="InterPro" id="IPR023244">
    <property type="entry name" value="Brefeldin_A-sensitivity_4"/>
</dbReference>
<dbReference type="AlphaFoldDB" id="A0A168ISU2"/>
<feature type="transmembrane region" description="Helical" evidence="1">
    <location>
        <begin position="115"/>
        <end position="137"/>
    </location>
</feature>